<organism evidence="2 3">
    <name type="scientific">Bacillus phage vB_BanS_MrDarsey</name>
    <dbReference type="NCBI Taxonomy" id="2894787"/>
    <lineage>
        <taxon>Viruses</taxon>
        <taxon>Duplodnaviria</taxon>
        <taxon>Heunggongvirae</taxon>
        <taxon>Uroviricota</taxon>
        <taxon>Caudoviricetes</taxon>
        <taxon>Joanripponvirinae</taxon>
        <taxon>Tsamsavirus</taxon>
        <taxon>Tsamsavirus mrdarsey</taxon>
    </lineage>
</organism>
<keyword evidence="3" id="KW-1185">Reference proteome</keyword>
<proteinExistence type="predicted"/>
<sequence length="322" mass="36429">MDDLMNLAKLLKVLAWGQVDNMEFTRTTDAKGLEEIVSDPSKLAKYKNGNPILLDGHTVDYGGWQYVENKKTLSQALTDGALNNSTNVYGLCQGIYNANQEYDMETDINLTIEDMNTYPLSGVASLKFKDIIERKVWSNYISRPVIGAGVTTPNWFPKPTYTFIEVLEQNRFQYPYYMQQFGTNRELYLEYNSETMLPEIKDATTGQPIELDSSLLTGGKWYVGNQYWGSGYKPPVTEQPETGGSGETSGGTPMNINDALVNIDWNTQELVYKEGTDKEFVVNSKEDYENKIIVQFVSPNEANITLMSVLVEDSWVIRNKQV</sequence>
<protein>
    <submittedName>
        <fullName evidence="2">Uncharacterized protein</fullName>
    </submittedName>
</protein>
<feature type="region of interest" description="Disordered" evidence="1">
    <location>
        <begin position="233"/>
        <end position="253"/>
    </location>
</feature>
<dbReference type="Proteomes" id="UP000827753">
    <property type="component" value="Segment"/>
</dbReference>
<name>A0AAE8YPS6_9CAUD</name>
<reference evidence="2 3" key="1">
    <citation type="submission" date="2021-10" db="EMBL/GenBank/DDBJ databases">
        <authorList>
            <person name="Lavering E.D."/>
            <person name="James R."/>
            <person name="Fairholm J.D."/>
            <person name="Ogilvie B.H."/>
            <person name="Thurgood T.L."/>
            <person name="Robison R.A."/>
            <person name="Grose J.H."/>
        </authorList>
    </citation>
    <scope>NUCLEOTIDE SEQUENCE [LARGE SCALE GENOMIC DNA]</scope>
</reference>
<evidence type="ECO:0000313" key="3">
    <source>
        <dbReference type="Proteomes" id="UP000827753"/>
    </source>
</evidence>
<evidence type="ECO:0000256" key="1">
    <source>
        <dbReference type="SAM" id="MobiDB-lite"/>
    </source>
</evidence>
<gene>
    <name evidence="2" type="ORF">MRDARSEY_94</name>
</gene>
<evidence type="ECO:0000313" key="2">
    <source>
        <dbReference type="EMBL" id="UGO47926.1"/>
    </source>
</evidence>
<dbReference type="EMBL" id="OK499987">
    <property type="protein sequence ID" value="UGO47926.1"/>
    <property type="molecule type" value="Genomic_DNA"/>
</dbReference>
<accession>A0AAE8YPS6</accession>